<dbReference type="RefSeq" id="WP_200595985.1">
    <property type="nucleotide sequence ID" value="NZ_JAEPBG010000013.1"/>
</dbReference>
<comment type="caution">
    <text evidence="1">The sequence shown here is derived from an EMBL/GenBank/DDBJ whole genome shotgun (WGS) entry which is preliminary data.</text>
</comment>
<proteinExistence type="predicted"/>
<accession>A0A934SXI4</accession>
<dbReference type="Proteomes" id="UP000622890">
    <property type="component" value="Unassembled WGS sequence"/>
</dbReference>
<sequence>MEIKIPDIESPTNGKELRISGKLPEDLALQTLFFRSCRSQGGCRAGAVLMGLRGASFHAALPVVIALMKRHPYHRSRRNLHAVVLNPS</sequence>
<organism evidence="1 2">
    <name type="scientific">Noviherbaspirillum pedocola</name>
    <dbReference type="NCBI Taxonomy" id="2801341"/>
    <lineage>
        <taxon>Bacteria</taxon>
        <taxon>Pseudomonadati</taxon>
        <taxon>Pseudomonadota</taxon>
        <taxon>Betaproteobacteria</taxon>
        <taxon>Burkholderiales</taxon>
        <taxon>Oxalobacteraceae</taxon>
        <taxon>Noviherbaspirillum</taxon>
    </lineage>
</organism>
<gene>
    <name evidence="1" type="ORF">JJB74_23380</name>
</gene>
<name>A0A934SXI4_9BURK</name>
<evidence type="ECO:0000313" key="2">
    <source>
        <dbReference type="Proteomes" id="UP000622890"/>
    </source>
</evidence>
<reference evidence="1" key="1">
    <citation type="submission" date="2021-01" db="EMBL/GenBank/DDBJ databases">
        <title>Genome sequence of strain Noviherbaspirillum sp. DKR-6.</title>
        <authorList>
            <person name="Chaudhary D.K."/>
        </authorList>
    </citation>
    <scope>NUCLEOTIDE SEQUENCE</scope>
    <source>
        <strain evidence="1">DKR-6</strain>
    </source>
</reference>
<keyword evidence="2" id="KW-1185">Reference proteome</keyword>
<dbReference type="EMBL" id="JAEPBG010000013">
    <property type="protein sequence ID" value="MBK4737572.1"/>
    <property type="molecule type" value="Genomic_DNA"/>
</dbReference>
<protein>
    <submittedName>
        <fullName evidence="1">Uncharacterized protein</fullName>
    </submittedName>
</protein>
<dbReference type="AlphaFoldDB" id="A0A934SXI4"/>
<evidence type="ECO:0000313" key="1">
    <source>
        <dbReference type="EMBL" id="MBK4737572.1"/>
    </source>
</evidence>